<feature type="transmembrane region" description="Helical" evidence="1">
    <location>
        <begin position="234"/>
        <end position="259"/>
    </location>
</feature>
<organism evidence="2 3">
    <name type="scientific">Flavivirga amylovorans</name>
    <dbReference type="NCBI Taxonomy" id="870486"/>
    <lineage>
        <taxon>Bacteria</taxon>
        <taxon>Pseudomonadati</taxon>
        <taxon>Bacteroidota</taxon>
        <taxon>Flavobacteriia</taxon>
        <taxon>Flavobacteriales</taxon>
        <taxon>Flavobacteriaceae</taxon>
        <taxon>Flavivirga</taxon>
    </lineage>
</organism>
<sequence>MDYLKEIGFILSNIIGLYFFRNKLLDLISRFIQNLNRPLDFIANFLTGAFTSIIRLNYRQQVLHFIIVLIAVVLVLSEFSTLNEVIGATSFEGTKGVNLGFVSVSWSLFSAISYITISTFLGFIGLELINFRRLLQGILFNDPENVSKGTISLKLKIIFISFCFLALIGLAYLQGELALFRYEELAEENVSDALVKYDGYIKGFYFALGFMTPIIAAIALISIDIFLAIIAKGLVVIINALQMILSAIFYALEILILLLSSPIDKLLEFFGIFQPERINAMNKDTATPAARLAPLGNESSIFLQNIGEIFNNYNQGMIINRKLTLICDSPSFKLAIPSSDLQIKKHTTFIEVIQLIRRKYPVLESLNLELKYIDVNGVLTKIKEDEIILDYIRLTNFIYIESF</sequence>
<feature type="transmembrane region" description="Helical" evidence="1">
    <location>
        <begin position="99"/>
        <end position="126"/>
    </location>
</feature>
<feature type="transmembrane region" description="Helical" evidence="1">
    <location>
        <begin position="62"/>
        <end position="79"/>
    </location>
</feature>
<dbReference type="Proteomes" id="UP001176891">
    <property type="component" value="Unassembled WGS sequence"/>
</dbReference>
<gene>
    <name evidence="2" type="ORF">Q4Q39_01060</name>
</gene>
<keyword evidence="3" id="KW-1185">Reference proteome</keyword>
<accession>A0ABT8WWC0</accession>
<evidence type="ECO:0000313" key="3">
    <source>
        <dbReference type="Proteomes" id="UP001176891"/>
    </source>
</evidence>
<protein>
    <submittedName>
        <fullName evidence="2">Uncharacterized protein</fullName>
    </submittedName>
</protein>
<evidence type="ECO:0000313" key="2">
    <source>
        <dbReference type="EMBL" id="MDO5985979.1"/>
    </source>
</evidence>
<dbReference type="EMBL" id="JAUOEM010000001">
    <property type="protein sequence ID" value="MDO5985979.1"/>
    <property type="molecule type" value="Genomic_DNA"/>
</dbReference>
<keyword evidence="1" id="KW-0472">Membrane</keyword>
<feature type="transmembrane region" description="Helical" evidence="1">
    <location>
        <begin position="157"/>
        <end position="175"/>
    </location>
</feature>
<keyword evidence="1" id="KW-1133">Transmembrane helix</keyword>
<dbReference type="RefSeq" id="WP_303280523.1">
    <property type="nucleotide sequence ID" value="NZ_BAABCZ010000016.1"/>
</dbReference>
<keyword evidence="1" id="KW-0812">Transmembrane</keyword>
<feature type="transmembrane region" description="Helical" evidence="1">
    <location>
        <begin position="204"/>
        <end position="227"/>
    </location>
</feature>
<evidence type="ECO:0000256" key="1">
    <source>
        <dbReference type="SAM" id="Phobius"/>
    </source>
</evidence>
<name>A0ABT8WWC0_9FLAO</name>
<proteinExistence type="predicted"/>
<reference evidence="2" key="1">
    <citation type="submission" date="2023-07" db="EMBL/GenBank/DDBJ databases">
        <title>Two novel species in the genus Flavivirga.</title>
        <authorList>
            <person name="Kwon K."/>
        </authorList>
    </citation>
    <scope>NUCLEOTIDE SEQUENCE</scope>
    <source>
        <strain evidence="2">KACC 14157</strain>
    </source>
</reference>
<comment type="caution">
    <text evidence="2">The sequence shown here is derived from an EMBL/GenBank/DDBJ whole genome shotgun (WGS) entry which is preliminary data.</text>
</comment>